<dbReference type="SUPFAM" id="SSF53335">
    <property type="entry name" value="S-adenosyl-L-methionine-dependent methyltransferases"/>
    <property type="match status" value="1"/>
</dbReference>
<dbReference type="PANTHER" id="PTHR43464">
    <property type="entry name" value="METHYLTRANSFERASE"/>
    <property type="match status" value="1"/>
</dbReference>
<gene>
    <name evidence="2" type="ORF">COX18_02530</name>
</gene>
<dbReference type="CDD" id="cd02440">
    <property type="entry name" value="AdoMet_MTases"/>
    <property type="match status" value="1"/>
</dbReference>
<evidence type="ECO:0000313" key="3">
    <source>
        <dbReference type="Proteomes" id="UP000231067"/>
    </source>
</evidence>
<comment type="caution">
    <text evidence="2">The sequence shown here is derived from an EMBL/GenBank/DDBJ whole genome shotgun (WGS) entry which is preliminary data.</text>
</comment>
<dbReference type="InterPro" id="IPR013216">
    <property type="entry name" value="Methyltransf_11"/>
</dbReference>
<dbReference type="Gene3D" id="3.40.50.150">
    <property type="entry name" value="Vaccinia Virus protein VP39"/>
    <property type="match status" value="1"/>
</dbReference>
<reference evidence="2 3" key="1">
    <citation type="submission" date="2017-09" db="EMBL/GenBank/DDBJ databases">
        <title>Depth-based differentiation of microbial function through sediment-hosted aquifers and enrichment of novel symbionts in the deep terrestrial subsurface.</title>
        <authorList>
            <person name="Probst A.J."/>
            <person name="Ladd B."/>
            <person name="Jarett J.K."/>
            <person name="Geller-Mcgrath D.E."/>
            <person name="Sieber C.M."/>
            <person name="Emerson J.B."/>
            <person name="Anantharaman K."/>
            <person name="Thomas B.C."/>
            <person name="Malmstrom R."/>
            <person name="Stieglmeier M."/>
            <person name="Klingl A."/>
            <person name="Woyke T."/>
            <person name="Ryan C.M."/>
            <person name="Banfield J.F."/>
        </authorList>
    </citation>
    <scope>NUCLEOTIDE SEQUENCE [LARGE SCALE GENOMIC DNA]</scope>
    <source>
        <strain evidence="2">CG23_combo_of_CG06-09_8_20_14_all_40_23</strain>
    </source>
</reference>
<evidence type="ECO:0000313" key="2">
    <source>
        <dbReference type="EMBL" id="PIP41739.1"/>
    </source>
</evidence>
<protein>
    <recommendedName>
        <fullName evidence="1">Methyltransferase type 11 domain-containing protein</fullName>
    </recommendedName>
</protein>
<feature type="domain" description="Methyltransferase type 11" evidence="1">
    <location>
        <begin position="48"/>
        <end position="144"/>
    </location>
</feature>
<dbReference type="Proteomes" id="UP000231067">
    <property type="component" value="Unassembled WGS sequence"/>
</dbReference>
<dbReference type="EMBL" id="PCSH01000043">
    <property type="protein sequence ID" value="PIP41739.1"/>
    <property type="molecule type" value="Genomic_DNA"/>
</dbReference>
<dbReference type="AlphaFoldDB" id="A0A2H0A8G8"/>
<dbReference type="PANTHER" id="PTHR43464:SF23">
    <property type="entry name" value="JUVENILE HORMONE ACID O-METHYLTRANSFERASE"/>
    <property type="match status" value="1"/>
</dbReference>
<evidence type="ECO:0000259" key="1">
    <source>
        <dbReference type="Pfam" id="PF08241"/>
    </source>
</evidence>
<organism evidence="2 3">
    <name type="scientific">Candidatus Desantisbacteria bacterium CG23_combo_of_CG06-09_8_20_14_all_40_23</name>
    <dbReference type="NCBI Taxonomy" id="1974550"/>
    <lineage>
        <taxon>Bacteria</taxon>
        <taxon>Candidatus Desantisiibacteriota</taxon>
    </lineage>
</organism>
<sequence>MNTIQQWEKEWDKFYADGADIVWHPSESVIRFINSTVKKGNKKVERVLDIGCGNGRHIVYLAREKWNVYGLDISQKSLDIADEWLEREGLFAELKKGCATALPYPDEYFDVVICFGVLDHLLFDDTEAAITEIDRVLKPGGLVFLSLRSTRDTDCGRGDEVEHNTFLLNGAAEQGLAQHFFDAAEIKDMLVDFSLRYMECEERLYGDFLSYIYSRWVVVAEKLSAIESG</sequence>
<dbReference type="Pfam" id="PF08241">
    <property type="entry name" value="Methyltransf_11"/>
    <property type="match status" value="1"/>
</dbReference>
<accession>A0A2H0A8G8</accession>
<dbReference type="InterPro" id="IPR029063">
    <property type="entry name" value="SAM-dependent_MTases_sf"/>
</dbReference>
<name>A0A2H0A8G8_9BACT</name>
<dbReference type="GO" id="GO:0010420">
    <property type="term" value="F:polyprenyldihydroxybenzoate methyltransferase activity"/>
    <property type="evidence" value="ECO:0007669"/>
    <property type="project" value="TreeGrafter"/>
</dbReference>
<proteinExistence type="predicted"/>